<evidence type="ECO:0000256" key="2">
    <source>
        <dbReference type="ARBA" id="ARBA00022679"/>
    </source>
</evidence>
<dbReference type="GO" id="GO:0008710">
    <property type="term" value="F:8-amino-7-oxononanoate synthase activity"/>
    <property type="evidence" value="ECO:0007669"/>
    <property type="project" value="TreeGrafter"/>
</dbReference>
<gene>
    <name evidence="5" type="ORF">K8U91_10610</name>
</gene>
<comment type="cofactor">
    <cofactor evidence="1">
        <name>pyridoxal 5'-phosphate</name>
        <dbReference type="ChEBI" id="CHEBI:597326"/>
    </cofactor>
</comment>
<sequence length="387" mass="43205">MDRYASQLETLAHNGNLRRLPEMEPQGLYLVRDGVSMLNLSSNDYLGLADNVALKSEFLQTLNPQTCRFSSTSSRLLTGNYPAYTRLEKRLAQLYGAESALVFNSGYHANSGILPAVTDNRSLILADKLVHASIVDGIGLSKARCIRYRHNNYEQLERLVAENADQYERIFIVTESIFSMDGDESDLPRLVSLKRQYPQVYLYLDEAHAFGVRGELGLGCAEEQGVVGDIDFLVGTFGKAAASMGAFVICSETMKQYLVNTMRPLIFTTALPPVNLEWTLFIVNKICNMQKHREHLAQIGRRVREALNPLNGGIVSSSHIIPYVLGESERAVEVALRLQHEGFYLLPVRPPTVPRGTSRLRISLNAECSDSDIDRLITTLQHIQSSL</sequence>
<dbReference type="RefSeq" id="WP_273306962.1">
    <property type="nucleotide sequence ID" value="NZ_DYUD01000027.1"/>
</dbReference>
<dbReference type="AlphaFoldDB" id="A0A921MT81"/>
<evidence type="ECO:0000256" key="1">
    <source>
        <dbReference type="ARBA" id="ARBA00001933"/>
    </source>
</evidence>
<name>A0A921MT81_9BACT</name>
<dbReference type="InterPro" id="IPR015422">
    <property type="entry name" value="PyrdxlP-dep_Trfase_small"/>
</dbReference>
<dbReference type="SUPFAM" id="SSF53383">
    <property type="entry name" value="PLP-dependent transferases"/>
    <property type="match status" value="1"/>
</dbReference>
<dbReference type="EMBL" id="DYUD01000027">
    <property type="protein sequence ID" value="HJG89905.1"/>
    <property type="molecule type" value="Genomic_DNA"/>
</dbReference>
<keyword evidence="2" id="KW-0808">Transferase</keyword>
<evidence type="ECO:0000313" key="5">
    <source>
        <dbReference type="EMBL" id="HJG89905.1"/>
    </source>
</evidence>
<evidence type="ECO:0000256" key="3">
    <source>
        <dbReference type="ARBA" id="ARBA00022898"/>
    </source>
</evidence>
<dbReference type="PANTHER" id="PTHR13693">
    <property type="entry name" value="CLASS II AMINOTRANSFERASE/8-AMINO-7-OXONONANOATE SYNTHASE"/>
    <property type="match status" value="1"/>
</dbReference>
<reference evidence="5" key="2">
    <citation type="submission" date="2021-09" db="EMBL/GenBank/DDBJ databases">
        <authorList>
            <person name="Gilroy R."/>
        </authorList>
    </citation>
    <scope>NUCLEOTIDE SEQUENCE</scope>
    <source>
        <strain evidence="5">CHK121-7720</strain>
    </source>
</reference>
<dbReference type="GO" id="GO:0030170">
    <property type="term" value="F:pyridoxal phosphate binding"/>
    <property type="evidence" value="ECO:0007669"/>
    <property type="project" value="InterPro"/>
</dbReference>
<reference evidence="5" key="1">
    <citation type="journal article" date="2021" name="PeerJ">
        <title>Extensive microbial diversity within the chicken gut microbiome revealed by metagenomics and culture.</title>
        <authorList>
            <person name="Gilroy R."/>
            <person name="Ravi A."/>
            <person name="Getino M."/>
            <person name="Pursley I."/>
            <person name="Horton D.L."/>
            <person name="Alikhan N.F."/>
            <person name="Baker D."/>
            <person name="Gharbi K."/>
            <person name="Hall N."/>
            <person name="Watson M."/>
            <person name="Adriaenssens E.M."/>
            <person name="Foster-Nyarko E."/>
            <person name="Jarju S."/>
            <person name="Secka A."/>
            <person name="Antonio M."/>
            <person name="Oren A."/>
            <person name="Chaudhuri R.R."/>
            <person name="La Ragione R."/>
            <person name="Hildebrand F."/>
            <person name="Pallen M.J."/>
        </authorList>
    </citation>
    <scope>NUCLEOTIDE SEQUENCE</scope>
    <source>
        <strain evidence="5">CHK121-7720</strain>
    </source>
</reference>
<dbReference type="InterPro" id="IPR015424">
    <property type="entry name" value="PyrdxlP-dep_Trfase"/>
</dbReference>
<evidence type="ECO:0000313" key="6">
    <source>
        <dbReference type="Proteomes" id="UP000757103"/>
    </source>
</evidence>
<dbReference type="Pfam" id="PF00155">
    <property type="entry name" value="Aminotran_1_2"/>
    <property type="match status" value="1"/>
</dbReference>
<dbReference type="Proteomes" id="UP000757103">
    <property type="component" value="Unassembled WGS sequence"/>
</dbReference>
<evidence type="ECO:0000259" key="4">
    <source>
        <dbReference type="Pfam" id="PF00155"/>
    </source>
</evidence>
<keyword evidence="3" id="KW-0663">Pyridoxal phosphate</keyword>
<dbReference type="InterPro" id="IPR050087">
    <property type="entry name" value="AON_synthase_class-II"/>
</dbReference>
<comment type="caution">
    <text evidence="5">The sequence shown here is derived from an EMBL/GenBank/DDBJ whole genome shotgun (WGS) entry which is preliminary data.</text>
</comment>
<dbReference type="GO" id="GO:0009102">
    <property type="term" value="P:biotin biosynthetic process"/>
    <property type="evidence" value="ECO:0007669"/>
    <property type="project" value="TreeGrafter"/>
</dbReference>
<feature type="domain" description="Aminotransferase class I/classII large" evidence="4">
    <location>
        <begin position="37"/>
        <end position="379"/>
    </location>
</feature>
<dbReference type="InterPro" id="IPR015421">
    <property type="entry name" value="PyrdxlP-dep_Trfase_major"/>
</dbReference>
<proteinExistence type="predicted"/>
<accession>A0A921MT81</accession>
<dbReference type="CDD" id="cd06454">
    <property type="entry name" value="KBL_like"/>
    <property type="match status" value="1"/>
</dbReference>
<protein>
    <submittedName>
        <fullName evidence="5">8-amino-7-oxononanoate synthase</fullName>
    </submittedName>
</protein>
<dbReference type="Gene3D" id="3.40.640.10">
    <property type="entry name" value="Type I PLP-dependent aspartate aminotransferase-like (Major domain)"/>
    <property type="match status" value="1"/>
</dbReference>
<dbReference type="InterPro" id="IPR004839">
    <property type="entry name" value="Aminotransferase_I/II_large"/>
</dbReference>
<organism evidence="5 6">
    <name type="scientific">Barnesiella viscericola</name>
    <dbReference type="NCBI Taxonomy" id="397865"/>
    <lineage>
        <taxon>Bacteria</taxon>
        <taxon>Pseudomonadati</taxon>
        <taxon>Bacteroidota</taxon>
        <taxon>Bacteroidia</taxon>
        <taxon>Bacteroidales</taxon>
        <taxon>Barnesiellaceae</taxon>
        <taxon>Barnesiella</taxon>
    </lineage>
</organism>
<dbReference type="Gene3D" id="3.90.1150.10">
    <property type="entry name" value="Aspartate Aminotransferase, domain 1"/>
    <property type="match status" value="1"/>
</dbReference>
<dbReference type="PANTHER" id="PTHR13693:SF100">
    <property type="entry name" value="8-AMINO-7-OXONONANOATE SYNTHASE"/>
    <property type="match status" value="1"/>
</dbReference>